<dbReference type="InterPro" id="IPR017850">
    <property type="entry name" value="Alkaline_phosphatase_core_sf"/>
</dbReference>
<sequence>MTEQANTEIGTANGGGPGRFILWAGAVLGLLLAVVRVAALRGHLDGRGFGEALSLVVQGVMQDWLMVLVLTLVFAALVRSTDAHRLRKIFVAVFTVLATLLLLAGLANLVALRMLGAPLTMEWVVYSDLTHTDVALDYMRRVISGKVIAVALISVVVFLGSARALNRWRYSSGPAVLSLGVMALAVVSALAARNVPTGVATARLENPIVAFIASIGGETGIDGIDGLAETRKGTDMPFTTVEPLARPKSPVKPIRNAILFAYESTPANQAQGWGGIHPVTPNLAAALDKALAFDRAYAHVPASNYYLVSVFAGIIPELSSISMMASRPNLDAIFLPEVMRANGLRTAFFNSSDNRFQDTEGLVRAAGFEQIGDYRDWECETGVYEFSSVTDKYLNTSSDLCTVNEIIEWVEERPEEPFFVAFRTGMTHYPYFPGEDPQRFVEDETQNDYLNALRVGDQAFGKLMAWLDESGLADETLVVVLGDHGEAFGQHGTYVHAAGIYEENVHIPMALINPQIFSGTRSDLIVGIADVAATITDLLGIPTPSSWQGRSVFAKGRRNGVLFFSPWNGFLVGYREGNEKYIYNGNSGEAALFDLAADPGETDNLVEDDPQAAKAARAKLGAAVAAHQNYIAWLLERRNAAPLEQAAGTEIEIVASGTKFKTAPKGWVMIDGEHVGGFEVTAAPSNAERDVTLDEINAALTPFRLPVEVGECPRKIEIFFLNDEWAGDGKTGDTDLYVRSVKFAGTTYYFTRFALIDKGVGGHTEGNFRFWRKGGIRIDLDLDQACLSADLAAK</sequence>
<protein>
    <submittedName>
        <fullName evidence="3">Sulfatase-like hydrolase/transferase</fullName>
    </submittedName>
</protein>
<dbReference type="AlphaFoldDB" id="A0AAE3WEL8"/>
<feature type="transmembrane region" description="Helical" evidence="1">
    <location>
        <begin position="20"/>
        <end position="39"/>
    </location>
</feature>
<feature type="transmembrane region" description="Helical" evidence="1">
    <location>
        <begin position="59"/>
        <end position="78"/>
    </location>
</feature>
<dbReference type="SUPFAM" id="SSF53649">
    <property type="entry name" value="Alkaline phosphatase-like"/>
    <property type="match status" value="1"/>
</dbReference>
<proteinExistence type="predicted"/>
<keyword evidence="3" id="KW-0378">Hydrolase</keyword>
<evidence type="ECO:0000259" key="2">
    <source>
        <dbReference type="Pfam" id="PF00884"/>
    </source>
</evidence>
<evidence type="ECO:0000313" key="4">
    <source>
        <dbReference type="Proteomes" id="UP001226762"/>
    </source>
</evidence>
<dbReference type="PANTHER" id="PTHR43751:SF3">
    <property type="entry name" value="SULFATASE N-TERMINAL DOMAIN-CONTAINING PROTEIN"/>
    <property type="match status" value="1"/>
</dbReference>
<dbReference type="Gene3D" id="2.60.60.40">
    <property type="match status" value="1"/>
</dbReference>
<name>A0AAE3WEL8_9RHOB</name>
<dbReference type="EMBL" id="JANHAX010000003">
    <property type="protein sequence ID" value="MDQ2090280.1"/>
    <property type="molecule type" value="Genomic_DNA"/>
</dbReference>
<dbReference type="InterPro" id="IPR052701">
    <property type="entry name" value="GAG_Ulvan_Degrading_Sulfatases"/>
</dbReference>
<evidence type="ECO:0000256" key="1">
    <source>
        <dbReference type="SAM" id="Phobius"/>
    </source>
</evidence>
<dbReference type="PANTHER" id="PTHR43751">
    <property type="entry name" value="SULFATASE"/>
    <property type="match status" value="1"/>
</dbReference>
<keyword evidence="1" id="KW-1133">Transmembrane helix</keyword>
<feature type="domain" description="Sulfatase N-terminal" evidence="2">
    <location>
        <begin position="256"/>
        <end position="541"/>
    </location>
</feature>
<dbReference type="Gene3D" id="3.40.720.10">
    <property type="entry name" value="Alkaline Phosphatase, subunit A"/>
    <property type="match status" value="1"/>
</dbReference>
<organism evidence="3 4">
    <name type="scientific">Marimonas arenosa</name>
    <dbReference type="NCBI Taxonomy" id="1795305"/>
    <lineage>
        <taxon>Bacteria</taxon>
        <taxon>Pseudomonadati</taxon>
        <taxon>Pseudomonadota</taxon>
        <taxon>Alphaproteobacteria</taxon>
        <taxon>Rhodobacterales</taxon>
        <taxon>Paracoccaceae</taxon>
        <taxon>Marimonas</taxon>
    </lineage>
</organism>
<dbReference type="Gene3D" id="3.30.1120.10">
    <property type="match status" value="1"/>
</dbReference>
<comment type="caution">
    <text evidence="3">The sequence shown here is derived from an EMBL/GenBank/DDBJ whole genome shotgun (WGS) entry which is preliminary data.</text>
</comment>
<keyword evidence="4" id="KW-1185">Reference proteome</keyword>
<feature type="transmembrane region" description="Helical" evidence="1">
    <location>
        <begin position="174"/>
        <end position="192"/>
    </location>
</feature>
<reference evidence="3" key="1">
    <citation type="submission" date="2022-07" db="EMBL/GenBank/DDBJ databases">
        <authorList>
            <person name="Otstavnykh N."/>
            <person name="Isaeva M."/>
            <person name="Bystritskaya E."/>
        </authorList>
    </citation>
    <scope>NUCLEOTIDE SEQUENCE</scope>
    <source>
        <strain evidence="3">KCTC 52189</strain>
    </source>
</reference>
<dbReference type="RefSeq" id="WP_306735571.1">
    <property type="nucleotide sequence ID" value="NZ_JANHAX010000003.1"/>
</dbReference>
<accession>A0AAE3WEL8</accession>
<feature type="transmembrane region" description="Helical" evidence="1">
    <location>
        <begin position="143"/>
        <end position="162"/>
    </location>
</feature>
<dbReference type="Proteomes" id="UP001226762">
    <property type="component" value="Unassembled WGS sequence"/>
</dbReference>
<keyword evidence="1" id="KW-0812">Transmembrane</keyword>
<dbReference type="InterPro" id="IPR000917">
    <property type="entry name" value="Sulfatase_N"/>
</dbReference>
<gene>
    <name evidence="3" type="ORF">NO357_10265</name>
</gene>
<dbReference type="GO" id="GO:0016787">
    <property type="term" value="F:hydrolase activity"/>
    <property type="evidence" value="ECO:0007669"/>
    <property type="project" value="UniProtKB-KW"/>
</dbReference>
<evidence type="ECO:0000313" key="3">
    <source>
        <dbReference type="EMBL" id="MDQ2090280.1"/>
    </source>
</evidence>
<reference evidence="3" key="2">
    <citation type="submission" date="2023-02" db="EMBL/GenBank/DDBJ databases">
        <title>'Rhodoalgimonas zhirmunskyi' gen. nov., isolated from a red alga.</title>
        <authorList>
            <person name="Nedashkovskaya O.I."/>
            <person name="Otstavnykh N.Y."/>
            <person name="Bystritskaya E.P."/>
            <person name="Balabanova L.A."/>
            <person name="Isaeva M.P."/>
        </authorList>
    </citation>
    <scope>NUCLEOTIDE SEQUENCE</scope>
    <source>
        <strain evidence="3">KCTC 52189</strain>
    </source>
</reference>
<keyword evidence="1" id="KW-0472">Membrane</keyword>
<dbReference type="Pfam" id="PF00884">
    <property type="entry name" value="Sulfatase"/>
    <property type="match status" value="1"/>
</dbReference>
<feature type="transmembrane region" description="Helical" evidence="1">
    <location>
        <begin position="90"/>
        <end position="111"/>
    </location>
</feature>